<gene>
    <name evidence="1" type="ORF">S12H4_14895</name>
</gene>
<comment type="caution">
    <text evidence="1">The sequence shown here is derived from an EMBL/GenBank/DDBJ whole genome shotgun (WGS) entry which is preliminary data.</text>
</comment>
<dbReference type="AlphaFoldDB" id="X1T095"/>
<protein>
    <submittedName>
        <fullName evidence="1">Uncharacterized protein</fullName>
    </submittedName>
</protein>
<dbReference type="EMBL" id="BARW01007123">
    <property type="protein sequence ID" value="GAI84831.1"/>
    <property type="molecule type" value="Genomic_DNA"/>
</dbReference>
<sequence>MERAKASPGRVMGIPGVCAGCGREIITTCARDAGEVVTQRADGESKNDFQRRAAFEGELVELVPPQVTGCVRYETSAEDEISLTVDMYRIFPDGQVWPAGSFIMGKVK</sequence>
<evidence type="ECO:0000313" key="1">
    <source>
        <dbReference type="EMBL" id="GAI84831.1"/>
    </source>
</evidence>
<reference evidence="1" key="1">
    <citation type="journal article" date="2014" name="Front. Microbiol.">
        <title>High frequency of phylogenetically diverse reductive dehalogenase-homologous genes in deep subseafloor sedimentary metagenomes.</title>
        <authorList>
            <person name="Kawai M."/>
            <person name="Futagami T."/>
            <person name="Toyoda A."/>
            <person name="Takaki Y."/>
            <person name="Nishi S."/>
            <person name="Hori S."/>
            <person name="Arai W."/>
            <person name="Tsubouchi T."/>
            <person name="Morono Y."/>
            <person name="Uchiyama I."/>
            <person name="Ito T."/>
            <person name="Fujiyama A."/>
            <person name="Inagaki F."/>
            <person name="Takami H."/>
        </authorList>
    </citation>
    <scope>NUCLEOTIDE SEQUENCE</scope>
    <source>
        <strain evidence="1">Expedition CK06-06</strain>
    </source>
</reference>
<organism evidence="1">
    <name type="scientific">marine sediment metagenome</name>
    <dbReference type="NCBI Taxonomy" id="412755"/>
    <lineage>
        <taxon>unclassified sequences</taxon>
        <taxon>metagenomes</taxon>
        <taxon>ecological metagenomes</taxon>
    </lineage>
</organism>
<proteinExistence type="predicted"/>
<name>X1T095_9ZZZZ</name>
<accession>X1T095</accession>